<feature type="zinc finger region" description="CR-type" evidence="8">
    <location>
        <begin position="302"/>
        <end position="387"/>
    </location>
</feature>
<dbReference type="PROSITE" id="PS00636">
    <property type="entry name" value="DNAJ_1"/>
    <property type="match status" value="1"/>
</dbReference>
<name>A0ABQ8YIZ4_9EUKA</name>
<dbReference type="Gene3D" id="2.60.260.20">
    <property type="entry name" value="Urease metallochaperone UreE, N-terminal domain"/>
    <property type="match status" value="2"/>
</dbReference>
<dbReference type="Gene3D" id="1.10.287.110">
    <property type="entry name" value="DnaJ domain"/>
    <property type="match status" value="1"/>
</dbReference>
<dbReference type="NCBIfam" id="TIGR01028">
    <property type="entry name" value="uS7_euk_arch"/>
    <property type="match status" value="1"/>
</dbReference>
<dbReference type="PROSITE" id="PS50076">
    <property type="entry name" value="DNAJ_2"/>
    <property type="match status" value="1"/>
</dbReference>
<evidence type="ECO:0000259" key="11">
    <source>
        <dbReference type="PROSITE" id="PS51188"/>
    </source>
</evidence>
<dbReference type="SUPFAM" id="SSF57938">
    <property type="entry name" value="DnaJ/Hsp40 cysteine-rich domain"/>
    <property type="match status" value="1"/>
</dbReference>
<evidence type="ECO:0000256" key="6">
    <source>
        <dbReference type="ARBA" id="ARBA00022980"/>
    </source>
</evidence>
<feature type="domain" description="CR-type" evidence="11">
    <location>
        <begin position="302"/>
        <end position="387"/>
    </location>
</feature>
<comment type="caution">
    <text evidence="12">The sequence shown here is derived from an EMBL/GenBank/DDBJ whole genome shotgun (WGS) entry which is preliminary data.</text>
</comment>
<evidence type="ECO:0000256" key="8">
    <source>
        <dbReference type="PROSITE-ProRule" id="PRU00546"/>
    </source>
</evidence>
<evidence type="ECO:0000256" key="9">
    <source>
        <dbReference type="SAM" id="MobiDB-lite"/>
    </source>
</evidence>
<dbReference type="CDD" id="cd14867">
    <property type="entry name" value="uS7_Eukaryote"/>
    <property type="match status" value="1"/>
</dbReference>
<dbReference type="InterPro" id="IPR008971">
    <property type="entry name" value="HSP40/DnaJ_pept-bd"/>
</dbReference>
<dbReference type="InterPro" id="IPR023798">
    <property type="entry name" value="Ribosomal_uS7_dom"/>
</dbReference>
<protein>
    <submittedName>
        <fullName evidence="12">DNAj-like-2</fullName>
    </submittedName>
</protein>
<dbReference type="SUPFAM" id="SSF47973">
    <property type="entry name" value="Ribosomal protein S7"/>
    <property type="match status" value="1"/>
</dbReference>
<evidence type="ECO:0000256" key="1">
    <source>
        <dbReference type="ARBA" id="ARBA00007151"/>
    </source>
</evidence>
<dbReference type="InterPro" id="IPR036869">
    <property type="entry name" value="J_dom_sf"/>
</dbReference>
<proteinExistence type="inferred from homology"/>
<dbReference type="PRINTS" id="PR00625">
    <property type="entry name" value="JDOMAIN"/>
</dbReference>
<dbReference type="InterPro" id="IPR001305">
    <property type="entry name" value="HSP_DnaJ_Cys-rich_dom"/>
</dbReference>
<evidence type="ECO:0000256" key="2">
    <source>
        <dbReference type="ARBA" id="ARBA00022723"/>
    </source>
</evidence>
<dbReference type="Gene3D" id="1.10.455.10">
    <property type="entry name" value="Ribosomal protein S7 domain"/>
    <property type="match status" value="1"/>
</dbReference>
<dbReference type="InterPro" id="IPR036823">
    <property type="entry name" value="Ribosomal_uS7_dom_sf"/>
</dbReference>
<dbReference type="CDD" id="cd10719">
    <property type="entry name" value="DnaJ_zf"/>
    <property type="match status" value="1"/>
</dbReference>
<dbReference type="Pfam" id="PF00684">
    <property type="entry name" value="DnaJ_CXXCXGXG"/>
    <property type="match status" value="1"/>
</dbReference>
<feature type="domain" description="J" evidence="10">
    <location>
        <begin position="181"/>
        <end position="259"/>
    </location>
</feature>
<comment type="similarity">
    <text evidence="1">Belongs to the universal ribosomal protein uS7 family.</text>
</comment>
<keyword evidence="3" id="KW-0677">Repeat</keyword>
<dbReference type="InterPro" id="IPR001623">
    <property type="entry name" value="DnaJ_domain"/>
</dbReference>
<dbReference type="Pfam" id="PF01556">
    <property type="entry name" value="DnaJ_C"/>
    <property type="match status" value="1"/>
</dbReference>
<dbReference type="InterPro" id="IPR036410">
    <property type="entry name" value="HSP_DnaJ_Cys-rich_dom_sf"/>
</dbReference>
<feature type="region of interest" description="Disordered" evidence="9">
    <location>
        <begin position="561"/>
        <end position="583"/>
    </location>
</feature>
<dbReference type="Gene3D" id="2.10.230.10">
    <property type="entry name" value="Heat shock protein DnaJ, cysteine-rich domain"/>
    <property type="match status" value="1"/>
</dbReference>
<evidence type="ECO:0000256" key="5">
    <source>
        <dbReference type="ARBA" id="ARBA00022833"/>
    </source>
</evidence>
<evidence type="ECO:0000313" key="13">
    <source>
        <dbReference type="Proteomes" id="UP001150062"/>
    </source>
</evidence>
<keyword evidence="5 8" id="KW-0862">Zinc</keyword>
<evidence type="ECO:0000256" key="3">
    <source>
        <dbReference type="ARBA" id="ARBA00022737"/>
    </source>
</evidence>
<keyword evidence="4 8" id="KW-0863">Zinc-finger</keyword>
<accession>A0ABQ8YIZ4</accession>
<evidence type="ECO:0000313" key="12">
    <source>
        <dbReference type="EMBL" id="KAJ6244564.1"/>
    </source>
</evidence>
<keyword evidence="2 8" id="KW-0479">Metal-binding</keyword>
<dbReference type="CDD" id="cd10747">
    <property type="entry name" value="DnaJ_C"/>
    <property type="match status" value="1"/>
</dbReference>
<keyword evidence="13" id="KW-1185">Reference proteome</keyword>
<keyword evidence="7" id="KW-0687">Ribonucleoprotein</keyword>
<dbReference type="SUPFAM" id="SSF46565">
    <property type="entry name" value="Chaperone J-domain"/>
    <property type="match status" value="1"/>
</dbReference>
<keyword evidence="6" id="KW-0689">Ribosomal protein</keyword>
<organism evidence="12 13">
    <name type="scientific">Anaeramoeba flamelloides</name>
    <dbReference type="NCBI Taxonomy" id="1746091"/>
    <lineage>
        <taxon>Eukaryota</taxon>
        <taxon>Metamonada</taxon>
        <taxon>Anaeramoebidae</taxon>
        <taxon>Anaeramoeba</taxon>
    </lineage>
</organism>
<dbReference type="SUPFAM" id="SSF49493">
    <property type="entry name" value="HSP40/DnaJ peptide-binding domain"/>
    <property type="match status" value="2"/>
</dbReference>
<dbReference type="Pfam" id="PF00177">
    <property type="entry name" value="Ribosomal_S7"/>
    <property type="match status" value="1"/>
</dbReference>
<dbReference type="InterPro" id="IPR018253">
    <property type="entry name" value="DnaJ_domain_CS"/>
</dbReference>
<dbReference type="InterPro" id="IPR002939">
    <property type="entry name" value="DnaJ_C"/>
</dbReference>
<dbReference type="InterPro" id="IPR005716">
    <property type="entry name" value="Ribosomal_uS7_euk/arc"/>
</dbReference>
<sequence>MSQYEEQESETQKEPEIELESATEIKLFGKWSYEGLKVSDMSLEDQMSWKPNSRRFLTHSSGRWQVKPFRKIKCPIVERFVCSLMMHGRNAGKKMMAIRILKHTFEIINLITEENPIQVLLDAITNSGPREDTTRVGKGGGARRQAVDVSPLRRVNIGIYYLCFGARKAAFRNTKSISECLADELINAAKGNSTSFAVKKKDEIERVARKIEFIEMSVKETELYDTLGIKPTANSFKKIKSAYDILKDEVKRAIYDKWGEKGLELDIGYNYKESKQTKEIRKKKGKDLLHTLNVSLDDLYRGKKTKIAVSRKVSCKKCHGYGTDDGNRAPICKYCQGRGIRTYIKNCGMGMIQQLQSECRECGGDGVISKGVEKCSECNGEKTFPEKKILEVYIDKGSLDGDKIIFRGEGEEGPDMIPGDVVLTIKEQKHKVYKRKGADLILNYTLSLYEALCGYKILIDHLDHRKVIINSPTGDVVKPGEVRGIGELGMPIKGRPFKYGRLFIVFDVEYPKKGFQNSDIQNLLKLALPIKKNYKGTGDEESFTAEIMDIKTHKTSIKKMQEAYQSDSDNEKGGGGDVGCEQM</sequence>
<evidence type="ECO:0000256" key="7">
    <source>
        <dbReference type="ARBA" id="ARBA00023274"/>
    </source>
</evidence>
<dbReference type="InterPro" id="IPR044713">
    <property type="entry name" value="DNJA1/2-like"/>
</dbReference>
<dbReference type="PANTHER" id="PTHR43888">
    <property type="entry name" value="DNAJ-LIKE-2, ISOFORM A-RELATED"/>
    <property type="match status" value="1"/>
</dbReference>
<gene>
    <name evidence="12" type="ORF">M0813_21150</name>
</gene>
<evidence type="ECO:0000259" key="10">
    <source>
        <dbReference type="PROSITE" id="PS50076"/>
    </source>
</evidence>
<dbReference type="EMBL" id="JAOAOG010000163">
    <property type="protein sequence ID" value="KAJ6244564.1"/>
    <property type="molecule type" value="Genomic_DNA"/>
</dbReference>
<dbReference type="PROSITE" id="PS51188">
    <property type="entry name" value="ZF_CR"/>
    <property type="match status" value="1"/>
</dbReference>
<dbReference type="Proteomes" id="UP001150062">
    <property type="component" value="Unassembled WGS sequence"/>
</dbReference>
<evidence type="ECO:0000256" key="4">
    <source>
        <dbReference type="ARBA" id="ARBA00022771"/>
    </source>
</evidence>
<reference evidence="12" key="1">
    <citation type="submission" date="2022-08" db="EMBL/GenBank/DDBJ databases">
        <title>Novel sulfate-reducing endosymbionts in the free-living metamonad Anaeramoeba.</title>
        <authorList>
            <person name="Jerlstrom-Hultqvist J."/>
            <person name="Cepicka I."/>
            <person name="Gallot-Lavallee L."/>
            <person name="Salas-Leiva D."/>
            <person name="Curtis B.A."/>
            <person name="Zahonova K."/>
            <person name="Pipaliya S."/>
            <person name="Dacks J."/>
            <person name="Roger A.J."/>
        </authorList>
    </citation>
    <scope>NUCLEOTIDE SEQUENCE</scope>
    <source>
        <strain evidence="12">Schooner1</strain>
    </source>
</reference>